<dbReference type="EMBL" id="LT629700">
    <property type="protein sequence ID" value="SDL96980.1"/>
    <property type="molecule type" value="Genomic_DNA"/>
</dbReference>
<dbReference type="OrthoDB" id="4411718at2"/>
<dbReference type="RefSeq" id="WP_092150567.1">
    <property type="nucleotide sequence ID" value="NZ_LT629700.1"/>
</dbReference>
<protein>
    <recommendedName>
        <fullName evidence="3">Transposase, Mutator family</fullName>
    </recommendedName>
</protein>
<evidence type="ECO:0000313" key="1">
    <source>
        <dbReference type="EMBL" id="SDL96980.1"/>
    </source>
</evidence>
<sequence>MTNALTNKVISRVREDLAATYGAAFSDDAFASLLKQHLAEATITDFVPVLVEAEYNNLMSTGHARHDRHYSAAA</sequence>
<name>A0A1G9PDW1_9CORY</name>
<proteinExistence type="predicted"/>
<dbReference type="STRING" id="38302.SAMN04488535_1420"/>
<evidence type="ECO:0008006" key="3">
    <source>
        <dbReference type="Google" id="ProtNLM"/>
    </source>
</evidence>
<dbReference type="NCBIfam" id="NF046112">
    <property type="entry name" value="MSMEG_6209_Nter"/>
    <property type="match status" value="1"/>
</dbReference>
<evidence type="ECO:0000313" key="2">
    <source>
        <dbReference type="Proteomes" id="UP000199350"/>
    </source>
</evidence>
<dbReference type="Gene3D" id="1.10.8.1060">
    <property type="entry name" value="Corynebacterium glutamicum thioredoxin-dependent arsenate reductase, N-terminal domain"/>
    <property type="match status" value="1"/>
</dbReference>
<keyword evidence="2" id="KW-1185">Reference proteome</keyword>
<reference evidence="2" key="1">
    <citation type="submission" date="2016-10" db="EMBL/GenBank/DDBJ databases">
        <authorList>
            <person name="Varghese N."/>
            <person name="Submissions S."/>
        </authorList>
    </citation>
    <scope>NUCLEOTIDE SEQUENCE [LARGE SCALE GENOMIC DNA]</scope>
    <source>
        <strain evidence="2">DSM 20632</strain>
    </source>
</reference>
<dbReference type="AlphaFoldDB" id="A0A1G9PDW1"/>
<dbReference type="Proteomes" id="UP000199350">
    <property type="component" value="Chromosome I"/>
</dbReference>
<gene>
    <name evidence="1" type="ORF">SAMN04488535_1420</name>
</gene>
<organism evidence="1 2">
    <name type="scientific">Corynebacterium mycetoides</name>
    <dbReference type="NCBI Taxonomy" id="38302"/>
    <lineage>
        <taxon>Bacteria</taxon>
        <taxon>Bacillati</taxon>
        <taxon>Actinomycetota</taxon>
        <taxon>Actinomycetes</taxon>
        <taxon>Mycobacteriales</taxon>
        <taxon>Corynebacteriaceae</taxon>
        <taxon>Corynebacterium</taxon>
    </lineage>
</organism>
<accession>A0A1G9PDW1</accession>